<keyword evidence="4" id="KW-0378">Hydrolase</keyword>
<dbReference type="PANTHER" id="PTHR43514">
    <property type="entry name" value="ABC TRANSPORTER I FAMILY MEMBER 10"/>
    <property type="match status" value="1"/>
</dbReference>
<dbReference type="InterPro" id="IPR003439">
    <property type="entry name" value="ABC_transporter-like_ATP-bd"/>
</dbReference>
<dbReference type="InterPro" id="IPR050334">
    <property type="entry name" value="Molybdenum_import_ModC"/>
</dbReference>
<dbReference type="GO" id="GO:0005524">
    <property type="term" value="F:ATP binding"/>
    <property type="evidence" value="ECO:0007669"/>
    <property type="project" value="UniProtKB-KW"/>
</dbReference>
<dbReference type="GO" id="GO:0016887">
    <property type="term" value="F:ATP hydrolysis activity"/>
    <property type="evidence" value="ECO:0007669"/>
    <property type="project" value="InterPro"/>
</dbReference>
<dbReference type="InterPro" id="IPR027417">
    <property type="entry name" value="P-loop_NTPase"/>
</dbReference>
<dbReference type="Gene3D" id="3.40.50.300">
    <property type="entry name" value="P-loop containing nucleotide triphosphate hydrolases"/>
    <property type="match status" value="2"/>
</dbReference>
<dbReference type="PROSITE" id="PS50893">
    <property type="entry name" value="ABC_TRANSPORTER_2"/>
    <property type="match status" value="2"/>
</dbReference>
<feature type="domain" description="ABC transporter" evidence="3">
    <location>
        <begin position="270"/>
        <end position="491"/>
    </location>
</feature>
<evidence type="ECO:0000256" key="1">
    <source>
        <dbReference type="ARBA" id="ARBA00022741"/>
    </source>
</evidence>
<evidence type="ECO:0000313" key="5">
    <source>
        <dbReference type="Proteomes" id="UP000095009"/>
    </source>
</evidence>
<dbReference type="OrthoDB" id="10255969at2759"/>
<sequence length="491" mass="54453">MTNLPLIQLSKALIRPLNAGYKGLGQFLFKNPISLTINPGEKWAITGPRKSDLISVLAAKGVPNPASSRTYPFLKMDAWPSAVIQTVEFKGSIDLSHISARYEFFKDEFDLSLEEDLSRANSDRSLVNTVLIQLKLDELNNRWVGALSNGQMRRARLAKMILKKPLLLFVDDPFLGLDPEATNTIVDILGSLAPNPEVVVGLRGQDVFPDWITHVAITDANGISAAGPIKELQSKIDQLKSQAHQNTRNLAERRVSRRNMSEKNVPEYIIELENANVSYNGQVILKDLQWKVARGERWHLRGNNGTGKSTVISLITADHPQSWNKTIKMYGKPRKTGEDSYFSINSSIRGSSPETHALFPSSLTVTQAISSGYVTGSMHPPKVLSDKQSAYISSLIQEFGLHPDTTFGKLSLSDQKTVLFLRSIVSSPEILILDEAFSGMDEARIDQCKEFVDTWDGTVIAIAHLSSELPSCDKFIRLMPNGLPYEQGHVE</sequence>
<dbReference type="InterPro" id="IPR003593">
    <property type="entry name" value="AAA+_ATPase"/>
</dbReference>
<keyword evidence="5" id="KW-1185">Reference proteome</keyword>
<organism evidence="4 5">
    <name type="scientific">Nadsonia fulvescens var. elongata DSM 6958</name>
    <dbReference type="NCBI Taxonomy" id="857566"/>
    <lineage>
        <taxon>Eukaryota</taxon>
        <taxon>Fungi</taxon>
        <taxon>Dikarya</taxon>
        <taxon>Ascomycota</taxon>
        <taxon>Saccharomycotina</taxon>
        <taxon>Dipodascomycetes</taxon>
        <taxon>Dipodascales</taxon>
        <taxon>Dipodascales incertae sedis</taxon>
        <taxon>Nadsonia</taxon>
    </lineage>
</organism>
<dbReference type="Pfam" id="PF00005">
    <property type="entry name" value="ABC_tran"/>
    <property type="match status" value="2"/>
</dbReference>
<dbReference type="GO" id="GO:0005739">
    <property type="term" value="C:mitochondrion"/>
    <property type="evidence" value="ECO:0007669"/>
    <property type="project" value="TreeGrafter"/>
</dbReference>
<accession>A0A1E3PQQ0</accession>
<protein>
    <submittedName>
        <fullName evidence="4">p-loop containing nucleoside triphosphate hydrolase protein</fullName>
    </submittedName>
</protein>
<dbReference type="EMBL" id="KV454406">
    <property type="protein sequence ID" value="ODQ67763.1"/>
    <property type="molecule type" value="Genomic_DNA"/>
</dbReference>
<dbReference type="PANTHER" id="PTHR43514:SF4">
    <property type="entry name" value="ABC TRANSPORTER I FAMILY MEMBER 10"/>
    <property type="match status" value="1"/>
</dbReference>
<dbReference type="AlphaFoldDB" id="A0A1E3PQQ0"/>
<keyword evidence="1" id="KW-0547">Nucleotide-binding</keyword>
<proteinExistence type="predicted"/>
<reference evidence="4 5" key="1">
    <citation type="journal article" date="2016" name="Proc. Natl. Acad. Sci. U.S.A.">
        <title>Comparative genomics of biotechnologically important yeasts.</title>
        <authorList>
            <person name="Riley R."/>
            <person name="Haridas S."/>
            <person name="Wolfe K.H."/>
            <person name="Lopes M.R."/>
            <person name="Hittinger C.T."/>
            <person name="Goeker M."/>
            <person name="Salamov A.A."/>
            <person name="Wisecaver J.H."/>
            <person name="Long T.M."/>
            <person name="Calvey C.H."/>
            <person name="Aerts A.L."/>
            <person name="Barry K.W."/>
            <person name="Choi C."/>
            <person name="Clum A."/>
            <person name="Coughlan A.Y."/>
            <person name="Deshpande S."/>
            <person name="Douglass A.P."/>
            <person name="Hanson S.J."/>
            <person name="Klenk H.-P."/>
            <person name="LaButti K.M."/>
            <person name="Lapidus A."/>
            <person name="Lindquist E.A."/>
            <person name="Lipzen A.M."/>
            <person name="Meier-Kolthoff J.P."/>
            <person name="Ohm R.A."/>
            <person name="Otillar R.P."/>
            <person name="Pangilinan J.L."/>
            <person name="Peng Y."/>
            <person name="Rokas A."/>
            <person name="Rosa C.A."/>
            <person name="Scheuner C."/>
            <person name="Sibirny A.A."/>
            <person name="Slot J.C."/>
            <person name="Stielow J.B."/>
            <person name="Sun H."/>
            <person name="Kurtzman C.P."/>
            <person name="Blackwell M."/>
            <person name="Grigoriev I.V."/>
            <person name="Jeffries T.W."/>
        </authorList>
    </citation>
    <scope>NUCLEOTIDE SEQUENCE [LARGE SCALE GENOMIC DNA]</scope>
    <source>
        <strain evidence="4 5">DSM 6958</strain>
    </source>
</reference>
<gene>
    <name evidence="4" type="ORF">NADFUDRAFT_80928</name>
</gene>
<evidence type="ECO:0000256" key="2">
    <source>
        <dbReference type="ARBA" id="ARBA00022840"/>
    </source>
</evidence>
<evidence type="ECO:0000259" key="3">
    <source>
        <dbReference type="PROSITE" id="PS50893"/>
    </source>
</evidence>
<name>A0A1E3PQQ0_9ASCO</name>
<feature type="domain" description="ABC transporter" evidence="3">
    <location>
        <begin position="14"/>
        <end position="245"/>
    </location>
</feature>
<dbReference type="SMART" id="SM00382">
    <property type="entry name" value="AAA"/>
    <property type="match status" value="2"/>
</dbReference>
<evidence type="ECO:0000313" key="4">
    <source>
        <dbReference type="EMBL" id="ODQ67763.1"/>
    </source>
</evidence>
<dbReference type="Proteomes" id="UP000095009">
    <property type="component" value="Unassembled WGS sequence"/>
</dbReference>
<keyword evidence="2" id="KW-0067">ATP-binding</keyword>
<dbReference type="STRING" id="857566.A0A1E3PQQ0"/>
<dbReference type="SUPFAM" id="SSF52540">
    <property type="entry name" value="P-loop containing nucleoside triphosphate hydrolases"/>
    <property type="match status" value="2"/>
</dbReference>